<feature type="non-terminal residue" evidence="1">
    <location>
        <position position="23"/>
    </location>
</feature>
<sequence length="23" mass="2621">MSKSIVSVVKYEKPLESVRKAIE</sequence>
<comment type="caution">
    <text evidence="1">The sequence shown here is derived from an EMBL/GenBank/DDBJ whole genome shotgun (WGS) entry which is preliminary data.</text>
</comment>
<dbReference type="EMBL" id="LAZR01058512">
    <property type="protein sequence ID" value="KKK69730.1"/>
    <property type="molecule type" value="Genomic_DNA"/>
</dbReference>
<evidence type="ECO:0000313" key="2">
    <source>
        <dbReference type="EMBL" id="KKL69974.1"/>
    </source>
</evidence>
<dbReference type="EMBL" id="LAZR01026035">
    <property type="protein sequence ID" value="KKL69974.1"/>
    <property type="molecule type" value="Genomic_DNA"/>
</dbReference>
<reference evidence="1" key="1">
    <citation type="journal article" date="2015" name="Nature">
        <title>Complex archaea that bridge the gap between prokaryotes and eukaryotes.</title>
        <authorList>
            <person name="Spang A."/>
            <person name="Saw J.H."/>
            <person name="Jorgensen S.L."/>
            <person name="Zaremba-Niedzwiedzka K."/>
            <person name="Martijn J."/>
            <person name="Lind A.E."/>
            <person name="van Eijk R."/>
            <person name="Schleper C."/>
            <person name="Guy L."/>
            <person name="Ettema T.J."/>
        </authorList>
    </citation>
    <scope>NUCLEOTIDE SEQUENCE</scope>
</reference>
<evidence type="ECO:0000313" key="1">
    <source>
        <dbReference type="EMBL" id="KKK69730.1"/>
    </source>
</evidence>
<gene>
    <name evidence="2" type="ORF">LCGC14_2109570</name>
    <name evidence="1" type="ORF">LCGC14_2931090</name>
</gene>
<proteinExistence type="predicted"/>
<protein>
    <submittedName>
        <fullName evidence="1">Uncharacterized protein</fullName>
    </submittedName>
</protein>
<organism evidence="1">
    <name type="scientific">marine sediment metagenome</name>
    <dbReference type="NCBI Taxonomy" id="412755"/>
    <lineage>
        <taxon>unclassified sequences</taxon>
        <taxon>metagenomes</taxon>
        <taxon>ecological metagenomes</taxon>
    </lineage>
</organism>
<accession>A0A0F8Y7V0</accession>
<dbReference type="AlphaFoldDB" id="A0A0F8Y7V0"/>
<name>A0A0F8Y7V0_9ZZZZ</name>